<feature type="transmembrane region" description="Helical" evidence="1">
    <location>
        <begin position="137"/>
        <end position="158"/>
    </location>
</feature>
<protein>
    <submittedName>
        <fullName evidence="2">(pine wood nematode) hypothetical protein</fullName>
    </submittedName>
</protein>
<feature type="transmembrane region" description="Helical" evidence="1">
    <location>
        <begin position="274"/>
        <end position="294"/>
    </location>
</feature>
<comment type="caution">
    <text evidence="2">The sequence shown here is derived from an EMBL/GenBank/DDBJ whole genome shotgun (WGS) entry which is preliminary data.</text>
</comment>
<dbReference type="PANTHER" id="PTHR31748">
    <property type="entry name" value="SERPENTINE RECEPTOR, CLASS V"/>
    <property type="match status" value="1"/>
</dbReference>
<proteinExistence type="predicted"/>
<dbReference type="SUPFAM" id="SSF81321">
    <property type="entry name" value="Family A G protein-coupled receptor-like"/>
    <property type="match status" value="1"/>
</dbReference>
<evidence type="ECO:0000256" key="1">
    <source>
        <dbReference type="SAM" id="Phobius"/>
    </source>
</evidence>
<evidence type="ECO:0000313" key="3">
    <source>
        <dbReference type="Proteomes" id="UP000659654"/>
    </source>
</evidence>
<keyword evidence="1" id="KW-0472">Membrane</keyword>
<dbReference type="Proteomes" id="UP000582659">
    <property type="component" value="Unassembled WGS sequence"/>
</dbReference>
<evidence type="ECO:0000313" key="2">
    <source>
        <dbReference type="EMBL" id="CAD5228619.1"/>
    </source>
</evidence>
<name>A0A811LLU7_BURXY</name>
<dbReference type="PANTHER" id="PTHR31748:SF1">
    <property type="entry name" value="SERPENTINE RECEPTOR, CLASS V"/>
    <property type="match status" value="1"/>
</dbReference>
<accession>A0A811LLU7</accession>
<sequence length="342" mass="39513">MVASYCAATSAYSLVSKDFEVQCIFNEEDAFKLLLLTYNKFIWLCGNIAVLRFSTEIPMEIRERLSLLNNIFFYTLPRWGLWSEFYIWAGGPFLHLGFVVSWACNVMQAQATLLLGINRFSAIVYSQHHSRWWRASYPYIAGFIISPGVAMGIIVMHSDVYYKKLGYSLIPKMSSDDVSHYGFGVTGACLMLYCVILVIMYLYIWQQVRRHRHNTVKRLTFMQRTTYFIKSSIVQKRREKKLVMLSALICCTQVCATVFLVLKFVLRTFDADLSIYNFVSTIYSAVNPYFVMMFSDVIRSQFLLGCLKCRPHKQLASSTILQTRSNKQVCTVHVVQQHNSSI</sequence>
<feature type="transmembrane region" description="Helical" evidence="1">
    <location>
        <begin position="178"/>
        <end position="204"/>
    </location>
</feature>
<dbReference type="Gene3D" id="1.20.1070.10">
    <property type="entry name" value="Rhodopsin 7-helix transmembrane proteins"/>
    <property type="match status" value="1"/>
</dbReference>
<dbReference type="EMBL" id="CAJFDI010000004">
    <property type="protein sequence ID" value="CAD5228619.1"/>
    <property type="molecule type" value="Genomic_DNA"/>
</dbReference>
<keyword evidence="1" id="KW-0812">Transmembrane</keyword>
<dbReference type="Pfam" id="PF10323">
    <property type="entry name" value="7TM_GPCR_Srv"/>
    <property type="match status" value="1"/>
</dbReference>
<keyword evidence="1" id="KW-1133">Transmembrane helix</keyword>
<organism evidence="2 3">
    <name type="scientific">Bursaphelenchus xylophilus</name>
    <name type="common">Pinewood nematode worm</name>
    <name type="synonym">Aphelenchoides xylophilus</name>
    <dbReference type="NCBI Taxonomy" id="6326"/>
    <lineage>
        <taxon>Eukaryota</taxon>
        <taxon>Metazoa</taxon>
        <taxon>Ecdysozoa</taxon>
        <taxon>Nematoda</taxon>
        <taxon>Chromadorea</taxon>
        <taxon>Rhabditida</taxon>
        <taxon>Tylenchina</taxon>
        <taxon>Tylenchomorpha</taxon>
        <taxon>Aphelenchoidea</taxon>
        <taxon>Aphelenchoididae</taxon>
        <taxon>Bursaphelenchus</taxon>
    </lineage>
</organism>
<reference evidence="2" key="1">
    <citation type="submission" date="2020-09" db="EMBL/GenBank/DDBJ databases">
        <authorList>
            <person name="Kikuchi T."/>
        </authorList>
    </citation>
    <scope>NUCLEOTIDE SEQUENCE</scope>
    <source>
        <strain evidence="2">Ka4C1</strain>
    </source>
</reference>
<dbReference type="OrthoDB" id="5798218at2759"/>
<gene>
    <name evidence="2" type="ORF">BXYJ_LOCUS10535</name>
</gene>
<dbReference type="AlphaFoldDB" id="A0A811LLU7"/>
<feature type="transmembrane region" description="Helical" evidence="1">
    <location>
        <begin position="242"/>
        <end position="262"/>
    </location>
</feature>
<keyword evidence="3" id="KW-1185">Reference proteome</keyword>
<dbReference type="Proteomes" id="UP000659654">
    <property type="component" value="Unassembled WGS sequence"/>
</dbReference>
<dbReference type="EMBL" id="CAJFCV020000004">
    <property type="protein sequence ID" value="CAG9119235.1"/>
    <property type="molecule type" value="Genomic_DNA"/>
</dbReference>
<dbReference type="InterPro" id="IPR019426">
    <property type="entry name" value="7TM_GPCR_serpentine_rcpt_Srv"/>
</dbReference>
<dbReference type="CDD" id="cd00637">
    <property type="entry name" value="7tm_classA_rhodopsin-like"/>
    <property type="match status" value="1"/>
</dbReference>